<evidence type="ECO:0000256" key="5">
    <source>
        <dbReference type="ARBA" id="ARBA00022692"/>
    </source>
</evidence>
<proteinExistence type="inferred from homology"/>
<keyword evidence="4" id="KW-0138">CF(0)</keyword>
<evidence type="ECO:0000256" key="1">
    <source>
        <dbReference type="ARBA" id="ARBA00004141"/>
    </source>
</evidence>
<evidence type="ECO:0000256" key="3">
    <source>
        <dbReference type="ARBA" id="ARBA00022448"/>
    </source>
</evidence>
<dbReference type="SUPFAM" id="SSF81336">
    <property type="entry name" value="F1F0 ATP synthase subunit A"/>
    <property type="match status" value="1"/>
</dbReference>
<dbReference type="GeneID" id="70603688"/>
<dbReference type="EMBL" id="KC887530">
    <property type="protein sequence ID" value="AGO28030.1"/>
    <property type="molecule type" value="Genomic_DNA"/>
</dbReference>
<evidence type="ECO:0000256" key="6">
    <source>
        <dbReference type="ARBA" id="ARBA00022781"/>
    </source>
</evidence>
<evidence type="ECO:0000256" key="10">
    <source>
        <dbReference type="ARBA" id="ARBA00023310"/>
    </source>
</evidence>
<keyword evidence="7 12" id="KW-1133">Transmembrane helix</keyword>
<evidence type="ECO:0000256" key="2">
    <source>
        <dbReference type="ARBA" id="ARBA00006810"/>
    </source>
</evidence>
<evidence type="ECO:0000256" key="7">
    <source>
        <dbReference type="ARBA" id="ARBA00022989"/>
    </source>
</evidence>
<dbReference type="CDD" id="cd00310">
    <property type="entry name" value="ATP-synt_Fo_a_6"/>
    <property type="match status" value="1"/>
</dbReference>
<dbReference type="Pfam" id="PF00119">
    <property type="entry name" value="ATP-synt_A"/>
    <property type="match status" value="1"/>
</dbReference>
<dbReference type="InterPro" id="IPR035908">
    <property type="entry name" value="F0_ATP_A_sf"/>
</dbReference>
<evidence type="ECO:0000256" key="12">
    <source>
        <dbReference type="SAM" id="Phobius"/>
    </source>
</evidence>
<evidence type="ECO:0000256" key="8">
    <source>
        <dbReference type="ARBA" id="ARBA00023065"/>
    </source>
</evidence>
<evidence type="ECO:0000256" key="11">
    <source>
        <dbReference type="RuleBase" id="RU004450"/>
    </source>
</evidence>
<dbReference type="AlphaFoldDB" id="A0A7I6HJM5"/>
<dbReference type="PANTHER" id="PTHR11410:SF0">
    <property type="entry name" value="ATP SYNTHASE SUBUNIT A"/>
    <property type="match status" value="1"/>
</dbReference>
<feature type="transmembrane region" description="Helical" evidence="12">
    <location>
        <begin position="186"/>
        <end position="211"/>
    </location>
</feature>
<feature type="transmembrane region" description="Helical" evidence="12">
    <location>
        <begin position="20"/>
        <end position="38"/>
    </location>
</feature>
<evidence type="ECO:0000256" key="9">
    <source>
        <dbReference type="ARBA" id="ARBA00023136"/>
    </source>
</evidence>
<evidence type="ECO:0000256" key="4">
    <source>
        <dbReference type="ARBA" id="ARBA00022547"/>
    </source>
</evidence>
<dbReference type="InterPro" id="IPR045083">
    <property type="entry name" value="ATP_synth_F0_asu_bact/mt"/>
</dbReference>
<dbReference type="RefSeq" id="YP_010258354.1">
    <property type="nucleotide sequence ID" value="NC_060486.1"/>
</dbReference>
<keyword evidence="6" id="KW-0375">Hydrogen ion transport</keyword>
<evidence type="ECO:0000313" key="13">
    <source>
        <dbReference type="EMBL" id="AGO28030.1"/>
    </source>
</evidence>
<feature type="transmembrane region" description="Helical" evidence="12">
    <location>
        <begin position="98"/>
        <end position="118"/>
    </location>
</feature>
<dbReference type="GO" id="GO:0005743">
    <property type="term" value="C:mitochondrial inner membrane"/>
    <property type="evidence" value="ECO:0007669"/>
    <property type="project" value="UniProtKB-SubCell"/>
</dbReference>
<dbReference type="InterPro" id="IPR000568">
    <property type="entry name" value="ATP_synth_F0_asu"/>
</dbReference>
<dbReference type="GO" id="GO:0045259">
    <property type="term" value="C:proton-transporting ATP synthase complex"/>
    <property type="evidence" value="ECO:0007669"/>
    <property type="project" value="UniProtKB-KW"/>
</dbReference>
<dbReference type="PANTHER" id="PTHR11410">
    <property type="entry name" value="ATP SYNTHASE SUBUNIT A"/>
    <property type="match status" value="1"/>
</dbReference>
<keyword evidence="5 12" id="KW-0812">Transmembrane</keyword>
<dbReference type="PROSITE" id="PS00449">
    <property type="entry name" value="ATPASE_A"/>
    <property type="match status" value="1"/>
</dbReference>
<name>A0A7I6HJM5_9HEMI</name>
<keyword evidence="10" id="KW-0066">ATP synthesis</keyword>
<accession>A0A7I6HJM5</accession>
<dbReference type="Gene3D" id="1.20.120.220">
    <property type="entry name" value="ATP synthase, F0 complex, subunit A"/>
    <property type="match status" value="1"/>
</dbReference>
<organism evidence="13">
    <name type="scientific">Neocentrocnemis stali</name>
    <dbReference type="NCBI Taxonomy" id="888042"/>
    <lineage>
        <taxon>Eukaryota</taxon>
        <taxon>Metazoa</taxon>
        <taxon>Ecdysozoa</taxon>
        <taxon>Arthropoda</taxon>
        <taxon>Hexapoda</taxon>
        <taxon>Insecta</taxon>
        <taxon>Pterygota</taxon>
        <taxon>Neoptera</taxon>
        <taxon>Paraneoptera</taxon>
        <taxon>Hemiptera</taxon>
        <taxon>Heteroptera</taxon>
        <taxon>Panheteroptera</taxon>
        <taxon>Cimicomorpha</taxon>
        <taxon>Reduviidae</taxon>
        <taxon>Centrocnemidinae</taxon>
        <taxon>Neocentrocnemis</taxon>
    </lineage>
</organism>
<protein>
    <recommendedName>
        <fullName evidence="11">ATP synthase subunit a</fullName>
    </recommendedName>
</protein>
<dbReference type="CTD" id="4508"/>
<dbReference type="GO" id="GO:0046933">
    <property type="term" value="F:proton-transporting ATP synthase activity, rotational mechanism"/>
    <property type="evidence" value="ECO:0007669"/>
    <property type="project" value="TreeGrafter"/>
</dbReference>
<geneLocation type="mitochondrion" evidence="13"/>
<keyword evidence="8" id="KW-0406">Ion transport</keyword>
<keyword evidence="3" id="KW-0813">Transport</keyword>
<comment type="subcellular location">
    <subcellularLocation>
        <location evidence="1">Membrane</location>
        <topology evidence="1">Multi-pass membrane protein</topology>
    </subcellularLocation>
    <subcellularLocation>
        <location evidence="11">Mitochondrion inner membrane</location>
        <topology evidence="11">Multi-pass membrane protein</topology>
    </subcellularLocation>
</comment>
<gene>
    <name evidence="13" type="primary">ATP6</name>
</gene>
<sequence length="237" mass="26651">MMTNLFSTFDPATNMILSLNWISTIIVIMFIPASFWYLPSRYMSMILSILNKLNSEFKTLLSSNTKGFTVIFISLFSFILVNNMMGLLPYIFTSSSHLVFTITMALPLWLSLMVFGWINQTQHMLAHLIPEGSPAVLMPFMVCIEMISNIIRPGSLAVRLTANMIAGHLLMSLLGENSTSINSIILPFILMIQIILMLFELAVAIIQAYVFSVLSTLYTSEVAYERTQKSSMPFSSL</sequence>
<reference evidence="13" key="1">
    <citation type="submission" date="2013-04" db="EMBL/GenBank/DDBJ databases">
        <authorList>
            <person name="Gao J.J."/>
            <person name="Cai W.Z."/>
        </authorList>
    </citation>
    <scope>NUCLEOTIDE SEQUENCE</scope>
</reference>
<dbReference type="NCBIfam" id="TIGR01131">
    <property type="entry name" value="ATP_synt_6_or_A"/>
    <property type="match status" value="1"/>
</dbReference>
<keyword evidence="9 12" id="KW-0472">Membrane</keyword>
<feature type="transmembrane region" description="Helical" evidence="12">
    <location>
        <begin position="68"/>
        <end position="92"/>
    </location>
</feature>
<comment type="similarity">
    <text evidence="2">Belongs to the ATPase A chain family.</text>
</comment>
<dbReference type="InterPro" id="IPR023011">
    <property type="entry name" value="ATP_synth_F0_asu_AS"/>
</dbReference>
<dbReference type="PRINTS" id="PR00123">
    <property type="entry name" value="ATPASEA"/>
</dbReference>
<keyword evidence="13" id="KW-0496">Mitochondrion</keyword>